<evidence type="ECO:0000313" key="1">
    <source>
        <dbReference type="EMBL" id="MST60047.1"/>
    </source>
</evidence>
<evidence type="ECO:0000313" key="2">
    <source>
        <dbReference type="Proteomes" id="UP000434342"/>
    </source>
</evidence>
<comment type="caution">
    <text evidence="1">The sequence shown here is derived from an EMBL/GenBank/DDBJ whole genome shotgun (WGS) entry which is preliminary data.</text>
</comment>
<name>A0A6N7X9Y8_9ACTN</name>
<organism evidence="1 2">
    <name type="scientific">Parafannyhessea umbonata</name>
    <dbReference type="NCBI Taxonomy" id="604330"/>
    <lineage>
        <taxon>Bacteria</taxon>
        <taxon>Bacillati</taxon>
        <taxon>Actinomycetota</taxon>
        <taxon>Coriobacteriia</taxon>
        <taxon>Coriobacteriales</taxon>
        <taxon>Atopobiaceae</taxon>
        <taxon>Parafannyhessea</taxon>
    </lineage>
</organism>
<dbReference type="AlphaFoldDB" id="A0A6N7X9Y8"/>
<dbReference type="RefSeq" id="WP_154540135.1">
    <property type="nucleotide sequence ID" value="NZ_VUND01000001.1"/>
</dbReference>
<sequence>MGVTQICGPGRVLYDSGGWTVAATGRLVLVAVVVKTGGGSWDSLKCPYVLPVGMRPPVTWQAACSTQNAGSVTGVLTANTDGTITVSNQGGSGSGDFRRGSLCFVATA</sequence>
<accession>A0A6N7X9Y8</accession>
<dbReference type="EMBL" id="VUND01000001">
    <property type="protein sequence ID" value="MST60047.1"/>
    <property type="molecule type" value="Genomic_DNA"/>
</dbReference>
<dbReference type="Proteomes" id="UP000434342">
    <property type="component" value="Unassembled WGS sequence"/>
</dbReference>
<reference evidence="1 2" key="1">
    <citation type="submission" date="2019-08" db="EMBL/GenBank/DDBJ databases">
        <title>In-depth cultivation of the pig gut microbiome towards novel bacterial diversity and tailored functional studies.</title>
        <authorList>
            <person name="Wylensek D."/>
            <person name="Hitch T.C.A."/>
            <person name="Clavel T."/>
        </authorList>
    </citation>
    <scope>NUCLEOTIDE SEQUENCE [LARGE SCALE GENOMIC DNA]</scope>
    <source>
        <strain evidence="1 2">WB01_CNA04</strain>
    </source>
</reference>
<proteinExistence type="predicted"/>
<gene>
    <name evidence="1" type="ORF">FYJ69_03825</name>
</gene>
<protein>
    <submittedName>
        <fullName evidence="1">Uncharacterized protein</fullName>
    </submittedName>
</protein>